<organism evidence="1 2">
    <name type="scientific">Paxillus rubicundulus Ve08.2h10</name>
    <dbReference type="NCBI Taxonomy" id="930991"/>
    <lineage>
        <taxon>Eukaryota</taxon>
        <taxon>Fungi</taxon>
        <taxon>Dikarya</taxon>
        <taxon>Basidiomycota</taxon>
        <taxon>Agaricomycotina</taxon>
        <taxon>Agaricomycetes</taxon>
        <taxon>Agaricomycetidae</taxon>
        <taxon>Boletales</taxon>
        <taxon>Paxilineae</taxon>
        <taxon>Paxillaceae</taxon>
        <taxon>Paxillus</taxon>
    </lineage>
</organism>
<evidence type="ECO:0000313" key="1">
    <source>
        <dbReference type="EMBL" id="KIK79542.1"/>
    </source>
</evidence>
<sequence>MSENSQLQKALAHSISEVLQAMVLGKIVRENNSALVEDKLQKPRYNHSNQCSQFANAKLTQDEGLCSTGSIQGENTIDITEVEIKLCALTIVCTFLNPCE</sequence>
<keyword evidence="2" id="KW-1185">Reference proteome</keyword>
<name>A0A0D0C9I3_9AGAM</name>
<reference evidence="1 2" key="1">
    <citation type="submission" date="2014-04" db="EMBL/GenBank/DDBJ databases">
        <authorList>
            <consortium name="DOE Joint Genome Institute"/>
            <person name="Kuo A."/>
            <person name="Kohler A."/>
            <person name="Jargeat P."/>
            <person name="Nagy L.G."/>
            <person name="Floudas D."/>
            <person name="Copeland A."/>
            <person name="Barry K.W."/>
            <person name="Cichocki N."/>
            <person name="Veneault-Fourrey C."/>
            <person name="LaButti K."/>
            <person name="Lindquist E.A."/>
            <person name="Lipzen A."/>
            <person name="Lundell T."/>
            <person name="Morin E."/>
            <person name="Murat C."/>
            <person name="Sun H."/>
            <person name="Tunlid A."/>
            <person name="Henrissat B."/>
            <person name="Grigoriev I.V."/>
            <person name="Hibbett D.S."/>
            <person name="Martin F."/>
            <person name="Nordberg H.P."/>
            <person name="Cantor M.N."/>
            <person name="Hua S.X."/>
        </authorList>
    </citation>
    <scope>NUCLEOTIDE SEQUENCE [LARGE SCALE GENOMIC DNA]</scope>
    <source>
        <strain evidence="1 2">Ve08.2h10</strain>
    </source>
</reference>
<dbReference type="AlphaFoldDB" id="A0A0D0C9I3"/>
<protein>
    <submittedName>
        <fullName evidence="1">Uncharacterized protein</fullName>
    </submittedName>
</protein>
<dbReference type="HOGENOM" id="CLU_2306939_0_0_1"/>
<dbReference type="Proteomes" id="UP000054538">
    <property type="component" value="Unassembled WGS sequence"/>
</dbReference>
<reference evidence="2" key="2">
    <citation type="submission" date="2015-01" db="EMBL/GenBank/DDBJ databases">
        <title>Evolutionary Origins and Diversification of the Mycorrhizal Mutualists.</title>
        <authorList>
            <consortium name="DOE Joint Genome Institute"/>
            <consortium name="Mycorrhizal Genomics Consortium"/>
            <person name="Kohler A."/>
            <person name="Kuo A."/>
            <person name="Nagy L.G."/>
            <person name="Floudas D."/>
            <person name="Copeland A."/>
            <person name="Barry K.W."/>
            <person name="Cichocki N."/>
            <person name="Veneault-Fourrey C."/>
            <person name="LaButti K."/>
            <person name="Lindquist E.A."/>
            <person name="Lipzen A."/>
            <person name="Lundell T."/>
            <person name="Morin E."/>
            <person name="Murat C."/>
            <person name="Riley R."/>
            <person name="Ohm R."/>
            <person name="Sun H."/>
            <person name="Tunlid A."/>
            <person name="Henrissat B."/>
            <person name="Grigoriev I.V."/>
            <person name="Hibbett D.S."/>
            <person name="Martin F."/>
        </authorList>
    </citation>
    <scope>NUCLEOTIDE SEQUENCE [LARGE SCALE GENOMIC DNA]</scope>
    <source>
        <strain evidence="2">Ve08.2h10</strain>
    </source>
</reference>
<accession>A0A0D0C9I3</accession>
<evidence type="ECO:0000313" key="2">
    <source>
        <dbReference type="Proteomes" id="UP000054538"/>
    </source>
</evidence>
<dbReference type="EMBL" id="KN826253">
    <property type="protein sequence ID" value="KIK79542.1"/>
    <property type="molecule type" value="Genomic_DNA"/>
</dbReference>
<dbReference type="OrthoDB" id="10427540at2759"/>
<gene>
    <name evidence="1" type="ORF">PAXRUDRAFT_161069</name>
</gene>
<proteinExistence type="predicted"/>
<dbReference type="InParanoid" id="A0A0D0C9I3"/>